<evidence type="ECO:0000256" key="4">
    <source>
        <dbReference type="PIRSR" id="PIRSR006806-1"/>
    </source>
</evidence>
<accession>A0A9X3HF95</accession>
<evidence type="ECO:0000313" key="6">
    <source>
        <dbReference type="EMBL" id="MCZ7407683.1"/>
    </source>
</evidence>
<comment type="cofactor">
    <cofactor evidence="5">
        <name>Mg(2+)</name>
        <dbReference type="ChEBI" id="CHEBI:18420"/>
    </cofactor>
</comment>
<dbReference type="GO" id="GO:0005524">
    <property type="term" value="F:ATP binding"/>
    <property type="evidence" value="ECO:0007669"/>
    <property type="project" value="UniProtKB-KW"/>
</dbReference>
<dbReference type="Proteomes" id="UP001141458">
    <property type="component" value="Unassembled WGS sequence"/>
</dbReference>
<dbReference type="NCBIfam" id="TIGR02727">
    <property type="entry name" value="MTHFS_bact"/>
    <property type="match status" value="1"/>
</dbReference>
<dbReference type="EC" id="6.3.3.2" evidence="5"/>
<dbReference type="PANTHER" id="PTHR23407:SF1">
    <property type="entry name" value="5-FORMYLTETRAHYDROFOLATE CYCLO-LIGASE"/>
    <property type="match status" value="1"/>
</dbReference>
<dbReference type="Gene3D" id="3.40.50.10420">
    <property type="entry name" value="NagB/RpiA/CoA transferase-like"/>
    <property type="match status" value="1"/>
</dbReference>
<feature type="binding site" evidence="4">
    <location>
        <begin position="133"/>
        <end position="141"/>
    </location>
    <ligand>
        <name>ATP</name>
        <dbReference type="ChEBI" id="CHEBI:30616"/>
    </ligand>
</feature>
<evidence type="ECO:0000313" key="7">
    <source>
        <dbReference type="Proteomes" id="UP001141458"/>
    </source>
</evidence>
<dbReference type="EMBL" id="JANDZV010000003">
    <property type="protein sequence ID" value="MCZ7407683.1"/>
    <property type="molecule type" value="Genomic_DNA"/>
</dbReference>
<evidence type="ECO:0000256" key="3">
    <source>
        <dbReference type="ARBA" id="ARBA00022840"/>
    </source>
</evidence>
<organism evidence="6 7">
    <name type="scientific">Parvimonas micra</name>
    <dbReference type="NCBI Taxonomy" id="33033"/>
    <lineage>
        <taxon>Bacteria</taxon>
        <taxon>Bacillati</taxon>
        <taxon>Bacillota</taxon>
        <taxon>Tissierellia</taxon>
        <taxon>Tissierellales</taxon>
        <taxon>Peptoniphilaceae</taxon>
        <taxon>Parvimonas</taxon>
    </lineage>
</organism>
<dbReference type="GO" id="GO:0030272">
    <property type="term" value="F:5-formyltetrahydrofolate cyclo-ligase activity"/>
    <property type="evidence" value="ECO:0007669"/>
    <property type="project" value="UniProtKB-EC"/>
</dbReference>
<dbReference type="InterPro" id="IPR037171">
    <property type="entry name" value="NagB/RpiA_transferase-like"/>
</dbReference>
<feature type="binding site" evidence="4">
    <location>
        <position position="49"/>
    </location>
    <ligand>
        <name>substrate</name>
    </ligand>
</feature>
<keyword evidence="2 4" id="KW-0547">Nucleotide-binding</keyword>
<dbReference type="PANTHER" id="PTHR23407">
    <property type="entry name" value="ATPASE INHIBITOR/5-FORMYLTETRAHYDROFOLATE CYCLO-LIGASE"/>
    <property type="match status" value="1"/>
</dbReference>
<feature type="binding site" evidence="4">
    <location>
        <position position="54"/>
    </location>
    <ligand>
        <name>substrate</name>
    </ligand>
</feature>
<keyword evidence="5" id="KW-0479">Metal-binding</keyword>
<feature type="binding site" evidence="4">
    <location>
        <begin position="3"/>
        <end position="7"/>
    </location>
    <ligand>
        <name>ATP</name>
        <dbReference type="ChEBI" id="CHEBI:30616"/>
    </ligand>
</feature>
<dbReference type="RefSeq" id="WP_269720864.1">
    <property type="nucleotide sequence ID" value="NZ_CP101408.1"/>
</dbReference>
<evidence type="ECO:0000256" key="1">
    <source>
        <dbReference type="ARBA" id="ARBA00010638"/>
    </source>
</evidence>
<name>A0A9X3HF95_9FIRM</name>
<keyword evidence="6" id="KW-0436">Ligase</keyword>
<dbReference type="SUPFAM" id="SSF100950">
    <property type="entry name" value="NagB/RpiA/CoA transferase-like"/>
    <property type="match status" value="1"/>
</dbReference>
<dbReference type="InterPro" id="IPR002698">
    <property type="entry name" value="FTHF_cligase"/>
</dbReference>
<dbReference type="PIRSF" id="PIRSF006806">
    <property type="entry name" value="FTHF_cligase"/>
    <property type="match status" value="1"/>
</dbReference>
<dbReference type="GO" id="GO:0046872">
    <property type="term" value="F:metal ion binding"/>
    <property type="evidence" value="ECO:0007669"/>
    <property type="project" value="UniProtKB-KW"/>
</dbReference>
<evidence type="ECO:0000256" key="5">
    <source>
        <dbReference type="RuleBase" id="RU361279"/>
    </source>
</evidence>
<reference evidence="6" key="1">
    <citation type="submission" date="2022-07" db="EMBL/GenBank/DDBJ databases">
        <title>Parvimonas micra travels from the subgingival sulcus of the human oral cavity to the colorectal adenocarcinoma.</title>
        <authorList>
            <person name="Conde-Perez K."/>
            <person name="Buetas E."/>
            <person name="Aja-Macaya P."/>
            <person name="Martin-De Arribas E."/>
            <person name="Iglesias-Corras I."/>
            <person name="Trigo-Tasende N."/>
            <person name="Nasser-Ali M."/>
            <person name="Estevez L.S."/>
            <person name="Rumbo-Feal S."/>
            <person name="Otero-Alen B."/>
            <person name="Noguera J.F."/>
            <person name="Concha A."/>
            <person name="Pardinas-Lopez S."/>
            <person name="Carda-Dieguez M."/>
            <person name="Gomez-Randulfe I."/>
            <person name="Martinez-Lago N."/>
            <person name="Ladra S."/>
            <person name="Aparicio L.A."/>
            <person name="Bou G."/>
            <person name="Mira A."/>
            <person name="Vallejo J.A."/>
            <person name="Poza M."/>
        </authorList>
    </citation>
    <scope>NUCLEOTIDE SEQUENCE</scope>
    <source>
        <strain evidence="6">PM79KC-AC-4</strain>
    </source>
</reference>
<comment type="similarity">
    <text evidence="1 5">Belongs to the 5-formyltetrahydrofolate cyclo-ligase family.</text>
</comment>
<dbReference type="AlphaFoldDB" id="A0A9X3HF95"/>
<proteinExistence type="inferred from homology"/>
<dbReference type="Pfam" id="PF01812">
    <property type="entry name" value="5-FTHF_cyc-lig"/>
    <property type="match status" value="1"/>
</dbReference>
<keyword evidence="3 4" id="KW-0067">ATP-binding</keyword>
<comment type="caution">
    <text evidence="6">The sequence shown here is derived from an EMBL/GenBank/DDBJ whole genome shotgun (WGS) entry which is preliminary data.</text>
</comment>
<comment type="catalytic activity">
    <reaction evidence="5">
        <text>(6S)-5-formyl-5,6,7,8-tetrahydrofolate + ATP = (6R)-5,10-methenyltetrahydrofolate + ADP + phosphate</text>
        <dbReference type="Rhea" id="RHEA:10488"/>
        <dbReference type="ChEBI" id="CHEBI:30616"/>
        <dbReference type="ChEBI" id="CHEBI:43474"/>
        <dbReference type="ChEBI" id="CHEBI:57455"/>
        <dbReference type="ChEBI" id="CHEBI:57457"/>
        <dbReference type="ChEBI" id="CHEBI:456216"/>
        <dbReference type="EC" id="6.3.3.2"/>
    </reaction>
</comment>
<keyword evidence="5" id="KW-0460">Magnesium</keyword>
<dbReference type="InterPro" id="IPR024185">
    <property type="entry name" value="FTHF_cligase-like_sf"/>
</dbReference>
<protein>
    <recommendedName>
        <fullName evidence="5">5-formyltetrahydrofolate cyclo-ligase</fullName>
        <ecNumber evidence="5">6.3.3.2</ecNumber>
    </recommendedName>
</protein>
<dbReference type="GO" id="GO:0009396">
    <property type="term" value="P:folic acid-containing compound biosynthetic process"/>
    <property type="evidence" value="ECO:0007669"/>
    <property type="project" value="TreeGrafter"/>
</dbReference>
<dbReference type="GO" id="GO:0035999">
    <property type="term" value="P:tetrahydrofolate interconversion"/>
    <property type="evidence" value="ECO:0007669"/>
    <property type="project" value="TreeGrafter"/>
</dbReference>
<gene>
    <name evidence="6" type="ORF">NND69_04785</name>
</gene>
<sequence length="180" mass="20926">MDKKIIRKEIQEKLKKISDKDRKSFEEILYKKLFENENFKNANCIALTIPFGTEINTYPIIEKLLKDGKTACSPICEKESRKMTFYKINSLDELIEGYYGIKTPPKIEENIIKKDEIDLILVPGVGFDKNNYRIGFGGGYYDRYLKDFKGYTISLAFKEQIVEKVPTNEFDLPVDLVITN</sequence>
<evidence type="ECO:0000256" key="2">
    <source>
        <dbReference type="ARBA" id="ARBA00022741"/>
    </source>
</evidence>